<keyword evidence="2" id="KW-0812">Transmembrane</keyword>
<evidence type="ECO:0000313" key="4">
    <source>
        <dbReference type="EMBL" id="TPV33558.1"/>
    </source>
</evidence>
<comment type="caution">
    <text evidence="4">The sequence shown here is derived from an EMBL/GenBank/DDBJ whole genome shotgun (WGS) entry which is preliminary data.</text>
</comment>
<accession>A0ABY2ZFZ6</accession>
<keyword evidence="2" id="KW-1133">Transmembrane helix</keyword>
<protein>
    <recommendedName>
        <fullName evidence="3">OmpR/PhoB-type domain-containing protein</fullName>
    </recommendedName>
</protein>
<evidence type="ECO:0000256" key="2">
    <source>
        <dbReference type="SAM" id="Phobius"/>
    </source>
</evidence>
<feature type="transmembrane region" description="Helical" evidence="2">
    <location>
        <begin position="148"/>
        <end position="168"/>
    </location>
</feature>
<name>A0ABY2ZFZ6_9GAMM</name>
<dbReference type="InterPro" id="IPR001867">
    <property type="entry name" value="OmpR/PhoB-type_DNA-bd"/>
</dbReference>
<dbReference type="InterPro" id="IPR036388">
    <property type="entry name" value="WH-like_DNA-bd_sf"/>
</dbReference>
<proteinExistence type="predicted"/>
<dbReference type="EMBL" id="VHJB01000073">
    <property type="protein sequence ID" value="TPV33558.1"/>
    <property type="molecule type" value="Genomic_DNA"/>
</dbReference>
<evidence type="ECO:0000259" key="3">
    <source>
        <dbReference type="SMART" id="SM00862"/>
    </source>
</evidence>
<evidence type="ECO:0000256" key="1">
    <source>
        <dbReference type="ARBA" id="ARBA00023125"/>
    </source>
</evidence>
<organism evidence="4 5">
    <name type="scientific">Pantoea eucalypti</name>
    <dbReference type="NCBI Taxonomy" id="470933"/>
    <lineage>
        <taxon>Bacteria</taxon>
        <taxon>Pseudomonadati</taxon>
        <taxon>Pseudomonadota</taxon>
        <taxon>Gammaproteobacteria</taxon>
        <taxon>Enterobacterales</taxon>
        <taxon>Erwiniaceae</taxon>
        <taxon>Pantoea</taxon>
    </lineage>
</organism>
<dbReference type="Proteomes" id="UP000315469">
    <property type="component" value="Unassembled WGS sequence"/>
</dbReference>
<gene>
    <name evidence="4" type="ORF">FJW02_15520</name>
</gene>
<keyword evidence="2" id="KW-0472">Membrane</keyword>
<dbReference type="SUPFAM" id="SSF46894">
    <property type="entry name" value="C-terminal effector domain of the bipartite response regulators"/>
    <property type="match status" value="1"/>
</dbReference>
<keyword evidence="5" id="KW-1185">Reference proteome</keyword>
<dbReference type="Pfam" id="PF00486">
    <property type="entry name" value="Trans_reg_C"/>
    <property type="match status" value="1"/>
</dbReference>
<dbReference type="SMART" id="SM00862">
    <property type="entry name" value="Trans_reg_C"/>
    <property type="match status" value="1"/>
</dbReference>
<feature type="domain" description="OmpR/PhoB-type" evidence="3">
    <location>
        <begin position="35"/>
        <end position="109"/>
    </location>
</feature>
<reference evidence="4 5" key="1">
    <citation type="submission" date="2019-06" db="EMBL/GenBank/DDBJ databases">
        <title>Taxogenomics and systematics of the genus Pantoea.</title>
        <authorList>
            <person name="Tambong J.T."/>
        </authorList>
    </citation>
    <scope>NUCLEOTIDE SEQUENCE [LARGE SCALE GENOMIC DNA]</scope>
    <source>
        <strain evidence="4 5">LMG 24197</strain>
    </source>
</reference>
<keyword evidence="1" id="KW-0238">DNA-binding</keyword>
<evidence type="ECO:0000313" key="5">
    <source>
        <dbReference type="Proteomes" id="UP000315469"/>
    </source>
</evidence>
<dbReference type="Gene3D" id="1.10.10.10">
    <property type="entry name" value="Winged helix-like DNA-binding domain superfamily/Winged helix DNA-binding domain"/>
    <property type="match status" value="1"/>
</dbReference>
<dbReference type="InterPro" id="IPR016032">
    <property type="entry name" value="Sig_transdc_resp-reg_C-effctor"/>
</dbReference>
<sequence length="269" mass="30111">MYLIGGDVKVLYTINGSIVFNTDDSTLRHIPTKDTVQINLPSARLLALILDSNGDILTREYLIVEVWDKHNLRGSNANLTQYLSIMRRALSAFGCDEIVITIPKIGIKLNTNHSVVKSPSFDGIESSPPAHLPKALLNKPGSFLSWKVIVLCLYIISPVFIATAVLVFKNNTSSLDNINIYLKSDFLAEGCEVVFVKDLNENKMKEVKSKITALLAENNLVCDKNKKIYFDNYTSFSPKDDGRTLISYCKLGKERNVTSCNNFFHINEN</sequence>